<dbReference type="AlphaFoldDB" id="A0A915EXI9"/>
<accession>A0A915EXI9</accession>
<dbReference type="Proteomes" id="UP000887562">
    <property type="component" value="Unplaced"/>
</dbReference>
<evidence type="ECO:0000313" key="1">
    <source>
        <dbReference type="Proteomes" id="UP000887562"/>
    </source>
</evidence>
<protein>
    <submittedName>
        <fullName evidence="2">Uncharacterized protein</fullName>
    </submittedName>
</protein>
<keyword evidence="1" id="KW-1185">Reference proteome</keyword>
<dbReference type="WBParaSite" id="maker-E.canG7_contigs_2507-snap-gene-0.0-mRNA-1">
    <property type="protein sequence ID" value="maker-E.canG7_contigs_2507-snap-gene-0.0-mRNA-1"/>
    <property type="gene ID" value="EcG7_10523"/>
</dbReference>
<name>A0A915EXI9_9CEST</name>
<sequence length="121" mass="13726">MFLKGLPLNATLHLLPKQIFDHSHYGQEGLFVDEIDPRQIDWPSDAARSTLQKVGFFAQINLVLKLNGNPSAIIVTVNNRAQSMHVPPRLKGCAFQECGCIRERVKSLNNKDFLFILSYLF</sequence>
<reference evidence="2" key="1">
    <citation type="submission" date="2022-11" db="UniProtKB">
        <authorList>
            <consortium name="WormBaseParasite"/>
        </authorList>
    </citation>
    <scope>IDENTIFICATION</scope>
</reference>
<organism evidence="1 2">
    <name type="scientific">Echinococcus canadensis</name>
    <dbReference type="NCBI Taxonomy" id="519352"/>
    <lineage>
        <taxon>Eukaryota</taxon>
        <taxon>Metazoa</taxon>
        <taxon>Spiralia</taxon>
        <taxon>Lophotrochozoa</taxon>
        <taxon>Platyhelminthes</taxon>
        <taxon>Cestoda</taxon>
        <taxon>Eucestoda</taxon>
        <taxon>Cyclophyllidea</taxon>
        <taxon>Taeniidae</taxon>
        <taxon>Echinococcus</taxon>
        <taxon>Echinococcus canadensis group</taxon>
    </lineage>
</organism>
<proteinExistence type="predicted"/>
<evidence type="ECO:0000313" key="2">
    <source>
        <dbReference type="WBParaSite" id="maker-E.canG7_contigs_2507-snap-gene-0.0-mRNA-1"/>
    </source>
</evidence>